<dbReference type="AlphaFoldDB" id="A0A212JSH4"/>
<protein>
    <recommendedName>
        <fullName evidence="6">Major facilitator superfamily (MFS) profile domain-containing protein</fullName>
    </recommendedName>
</protein>
<evidence type="ECO:0000259" key="6">
    <source>
        <dbReference type="PROSITE" id="PS50850"/>
    </source>
</evidence>
<dbReference type="Pfam" id="PF07690">
    <property type="entry name" value="MFS_1"/>
    <property type="match status" value="2"/>
</dbReference>
<reference evidence="7" key="1">
    <citation type="submission" date="2016-04" db="EMBL/GenBank/DDBJ databases">
        <authorList>
            <person name="Evans L.H."/>
            <person name="Alamgir A."/>
            <person name="Owens N."/>
            <person name="Weber N.D."/>
            <person name="Virtaneva K."/>
            <person name="Barbian K."/>
            <person name="Babar A."/>
            <person name="Rosenke K."/>
        </authorList>
    </citation>
    <scope>NUCLEOTIDE SEQUENCE</scope>
    <source>
        <strain evidence="7">86-1</strain>
    </source>
</reference>
<feature type="transmembrane region" description="Helical" evidence="5">
    <location>
        <begin position="52"/>
        <end position="72"/>
    </location>
</feature>
<feature type="transmembrane region" description="Helical" evidence="5">
    <location>
        <begin position="365"/>
        <end position="387"/>
    </location>
</feature>
<accession>A0A212JSH4</accession>
<dbReference type="RefSeq" id="WP_296942040.1">
    <property type="nucleotide sequence ID" value="NZ_LT599032.1"/>
</dbReference>
<dbReference type="SUPFAM" id="SSF103473">
    <property type="entry name" value="MFS general substrate transporter"/>
    <property type="match status" value="1"/>
</dbReference>
<dbReference type="EMBL" id="FLUM01000003">
    <property type="protein sequence ID" value="SBW02382.1"/>
    <property type="molecule type" value="Genomic_DNA"/>
</dbReference>
<evidence type="ECO:0000256" key="1">
    <source>
        <dbReference type="ARBA" id="ARBA00004141"/>
    </source>
</evidence>
<dbReference type="Gene3D" id="1.20.1250.20">
    <property type="entry name" value="MFS general substrate transporter like domains"/>
    <property type="match status" value="2"/>
</dbReference>
<dbReference type="GO" id="GO:0016020">
    <property type="term" value="C:membrane"/>
    <property type="evidence" value="ECO:0007669"/>
    <property type="project" value="UniProtKB-SubCell"/>
</dbReference>
<dbReference type="CDD" id="cd17393">
    <property type="entry name" value="MFS_MosC_like"/>
    <property type="match status" value="1"/>
</dbReference>
<feature type="transmembrane region" description="Helical" evidence="5">
    <location>
        <begin position="79"/>
        <end position="96"/>
    </location>
</feature>
<feature type="transmembrane region" description="Helical" evidence="5">
    <location>
        <begin position="247"/>
        <end position="266"/>
    </location>
</feature>
<dbReference type="PROSITE" id="PS50850">
    <property type="entry name" value="MFS"/>
    <property type="match status" value="1"/>
</dbReference>
<evidence type="ECO:0000256" key="5">
    <source>
        <dbReference type="SAM" id="Phobius"/>
    </source>
</evidence>
<dbReference type="PANTHER" id="PTHR23514">
    <property type="entry name" value="BYPASS OF STOP CODON PROTEIN 6"/>
    <property type="match status" value="1"/>
</dbReference>
<feature type="transmembrane region" description="Helical" evidence="5">
    <location>
        <begin position="208"/>
        <end position="227"/>
    </location>
</feature>
<evidence type="ECO:0000313" key="7">
    <source>
        <dbReference type="EMBL" id="SBW02382.1"/>
    </source>
</evidence>
<sequence>MENKIQTISKGRIRIAIFCLYFCTGLCFSSWASRIPDIKTTLGLGDAAWGTILLMIPIGQICGMTISGLLISKVGSKKILPIALIGYVVALLFIGLSASEYALIISLIVFGFFGNFCNISVNTQAVTLETTYNKPIMASFHGGWSFAGLTGASVGLLMASLKLLPIYHFAIIGLLVFITLIINRPFLQADLKKEKDPTQAADKKKDKPETFLFLLGIVAFCGMAAEGAMSDWSGLYLIDVVGTPNHLAPIGLAAYMITMASGRFLIDKATQKWGRKRVIQTGGILISVGLFTAVAFPHFITTIIAFMIIGFGTAGIVPTIYSIAGQRTKIPTSIALTIVSSVSFLGFLMGPPLIGYIASATNLRYSYALIGLFGICIVVLASTIKILKYDKVEPRKTDIK</sequence>
<keyword evidence="2 5" id="KW-0812">Transmembrane</keyword>
<feature type="transmembrane region" description="Helical" evidence="5">
    <location>
        <begin position="102"/>
        <end position="121"/>
    </location>
</feature>
<dbReference type="InterPro" id="IPR051788">
    <property type="entry name" value="MFS_Transporter"/>
</dbReference>
<feature type="transmembrane region" description="Helical" evidence="5">
    <location>
        <begin position="166"/>
        <end position="187"/>
    </location>
</feature>
<proteinExistence type="predicted"/>
<dbReference type="InterPro" id="IPR020846">
    <property type="entry name" value="MFS_dom"/>
</dbReference>
<evidence type="ECO:0000256" key="3">
    <source>
        <dbReference type="ARBA" id="ARBA00022989"/>
    </source>
</evidence>
<dbReference type="InterPro" id="IPR011701">
    <property type="entry name" value="MFS"/>
</dbReference>
<keyword evidence="4 5" id="KW-0472">Membrane</keyword>
<feature type="transmembrane region" description="Helical" evidence="5">
    <location>
        <begin position="12"/>
        <end position="32"/>
    </location>
</feature>
<dbReference type="PANTHER" id="PTHR23514:SF13">
    <property type="entry name" value="INNER MEMBRANE PROTEIN YBJJ"/>
    <property type="match status" value="1"/>
</dbReference>
<evidence type="ECO:0000256" key="4">
    <source>
        <dbReference type="ARBA" id="ARBA00023136"/>
    </source>
</evidence>
<comment type="subcellular location">
    <subcellularLocation>
        <location evidence="1">Membrane</location>
        <topology evidence="1">Multi-pass membrane protein</topology>
    </subcellularLocation>
</comment>
<keyword evidence="3 5" id="KW-1133">Transmembrane helix</keyword>
<feature type="transmembrane region" description="Helical" evidence="5">
    <location>
        <begin position="336"/>
        <end position="359"/>
    </location>
</feature>
<dbReference type="InterPro" id="IPR036259">
    <property type="entry name" value="MFS_trans_sf"/>
</dbReference>
<organism evidence="7">
    <name type="scientific">uncultured Dysgonomonas sp</name>
    <dbReference type="NCBI Taxonomy" id="206096"/>
    <lineage>
        <taxon>Bacteria</taxon>
        <taxon>Pseudomonadati</taxon>
        <taxon>Bacteroidota</taxon>
        <taxon>Bacteroidia</taxon>
        <taxon>Bacteroidales</taxon>
        <taxon>Dysgonomonadaceae</taxon>
        <taxon>Dysgonomonas</taxon>
        <taxon>environmental samples</taxon>
    </lineage>
</organism>
<evidence type="ECO:0000256" key="2">
    <source>
        <dbReference type="ARBA" id="ARBA00022692"/>
    </source>
</evidence>
<feature type="transmembrane region" description="Helical" evidence="5">
    <location>
        <begin position="278"/>
        <end position="297"/>
    </location>
</feature>
<gene>
    <name evidence="7" type="ORF">KL86DYS1_30284</name>
</gene>
<dbReference type="GO" id="GO:0022857">
    <property type="term" value="F:transmembrane transporter activity"/>
    <property type="evidence" value="ECO:0007669"/>
    <property type="project" value="InterPro"/>
</dbReference>
<feature type="transmembrane region" description="Helical" evidence="5">
    <location>
        <begin position="142"/>
        <end position="160"/>
    </location>
</feature>
<name>A0A212JSH4_9BACT</name>
<feature type="domain" description="Major facilitator superfamily (MFS) profile" evidence="6">
    <location>
        <begin position="13"/>
        <end position="391"/>
    </location>
</feature>
<feature type="transmembrane region" description="Helical" evidence="5">
    <location>
        <begin position="303"/>
        <end position="324"/>
    </location>
</feature>